<evidence type="ECO:0000313" key="2">
    <source>
        <dbReference type="Proteomes" id="UP000238916"/>
    </source>
</evidence>
<dbReference type="AlphaFoldDB" id="A0A2U3LJK3"/>
<dbReference type="Proteomes" id="UP000238916">
    <property type="component" value="Unassembled WGS sequence"/>
</dbReference>
<name>A0A2U3LJK3_9FIRM</name>
<gene>
    <name evidence="1" type="ORF">SBF1_5520001</name>
</gene>
<proteinExistence type="predicted"/>
<reference evidence="2" key="1">
    <citation type="submission" date="2018-02" db="EMBL/GenBank/DDBJ databases">
        <authorList>
            <person name="Hausmann B."/>
        </authorList>
    </citation>
    <scope>NUCLEOTIDE SEQUENCE [LARGE SCALE GENOMIC DNA]</scope>
    <source>
        <strain evidence="2">Peat soil MAG SbF1</strain>
    </source>
</reference>
<accession>A0A2U3LJK3</accession>
<dbReference type="EMBL" id="OMOF01000504">
    <property type="protein sequence ID" value="SPF52006.1"/>
    <property type="molecule type" value="Genomic_DNA"/>
</dbReference>
<protein>
    <submittedName>
        <fullName evidence="1">Uncharacterized protein</fullName>
    </submittedName>
</protein>
<evidence type="ECO:0000313" key="1">
    <source>
        <dbReference type="EMBL" id="SPF52006.1"/>
    </source>
</evidence>
<sequence length="59" mass="6616">MPLLCNAAYVGKSKMCFYEIPYTIKGSIKHTGSKDNLKAYVKIGLPERGKVETQSDYTQ</sequence>
<organism evidence="1 2">
    <name type="scientific">Candidatus Desulfosporosinus infrequens</name>
    <dbReference type="NCBI Taxonomy" id="2043169"/>
    <lineage>
        <taxon>Bacteria</taxon>
        <taxon>Bacillati</taxon>
        <taxon>Bacillota</taxon>
        <taxon>Clostridia</taxon>
        <taxon>Eubacteriales</taxon>
        <taxon>Desulfitobacteriaceae</taxon>
        <taxon>Desulfosporosinus</taxon>
    </lineage>
</organism>